<gene>
    <name evidence="3" type="ORF">LARSCL_LOCUS3734</name>
</gene>
<organism evidence="3 4">
    <name type="scientific">Larinioides sclopetarius</name>
    <dbReference type="NCBI Taxonomy" id="280406"/>
    <lineage>
        <taxon>Eukaryota</taxon>
        <taxon>Metazoa</taxon>
        <taxon>Ecdysozoa</taxon>
        <taxon>Arthropoda</taxon>
        <taxon>Chelicerata</taxon>
        <taxon>Arachnida</taxon>
        <taxon>Araneae</taxon>
        <taxon>Araneomorphae</taxon>
        <taxon>Entelegynae</taxon>
        <taxon>Araneoidea</taxon>
        <taxon>Araneidae</taxon>
        <taxon>Larinioides</taxon>
    </lineage>
</organism>
<evidence type="ECO:0000256" key="1">
    <source>
        <dbReference type="SAM" id="Phobius"/>
    </source>
</evidence>
<keyword evidence="1" id="KW-0812">Transmembrane</keyword>
<name>A0AAV1ZBE9_9ARAC</name>
<proteinExistence type="predicted"/>
<keyword evidence="2" id="KW-0732">Signal</keyword>
<reference evidence="3 4" key="1">
    <citation type="submission" date="2024-04" db="EMBL/GenBank/DDBJ databases">
        <authorList>
            <person name="Rising A."/>
            <person name="Reimegard J."/>
            <person name="Sonavane S."/>
            <person name="Akerstrom W."/>
            <person name="Nylinder S."/>
            <person name="Hedman E."/>
            <person name="Kallberg Y."/>
        </authorList>
    </citation>
    <scope>NUCLEOTIDE SEQUENCE [LARGE SCALE GENOMIC DNA]</scope>
</reference>
<keyword evidence="4" id="KW-1185">Reference proteome</keyword>
<comment type="caution">
    <text evidence="3">The sequence shown here is derived from an EMBL/GenBank/DDBJ whole genome shotgun (WGS) entry which is preliminary data.</text>
</comment>
<keyword evidence="1" id="KW-0472">Membrane</keyword>
<dbReference type="Proteomes" id="UP001497382">
    <property type="component" value="Unassembled WGS sequence"/>
</dbReference>
<evidence type="ECO:0000313" key="3">
    <source>
        <dbReference type="EMBL" id="CAL1267543.1"/>
    </source>
</evidence>
<sequence>MIVRFLLIAGFCLISPSWGFMTGEEFENTIEPRCFPKPDPEGKPLIINGQEEPLAQTIENFIALVEKFEAVNPNIGLQNELFYFIRSYTYDNIQFNRLGDIVRWEPKEVNFDEVNTFWEPEESIRYRRPEADDPFTDDEKCSLFHMISHSIIRMPRSTDAQRSYTNESRDLNHDFNLNNQYPMEQGVVAILGTNLAVELGRVLRGMYVGLQSNRRVDLSGIPRISSTLLEGHQKEIDRLYAVTLSEVIALSNWRPEVGSREKLAQDGYWVSAPIGMNDDTSNICPQIYRLKANESAAFSYSSMRGAADGLILGKIVDSISANNLKVKLSQILRQYYGRGGIFESDAELGGTVWASFCNRDQLISTIEETLKEQTYLYQLLVAKSYKYFPDSFTWDYYLSQRSGIFSIYNTVVRDYCSKQYALDKPENFPKETPLDIIAVLDTSQTNEYIRKQQLILGHFANKVDLRYSGSRMTILTDQRVPSVGNSASGTVVLKTIVKDAFSSACAACAVTQITWDDETPSAPEDDVIIGINQYLQARKANKTDKNGVNGQVVIYFNLEEDQKNARPTPLQTRVEKALIDLRHNHIEVPIYPLGRSTNLVKKYARNDGTFVLSAIDELEHVIARKLFDRISHAPAILQYPDCSERRNEKNAVFEYFVSPSAVQHWSMPAKYFYKSINMKITFESKYGPIRVCHNRATPDPELQKVSCEEIPSGQRKDFVNTNPCKDFDALSCSPLYFSVIGVNATTESQSNCMDTSDTNCRTLDQTYFKVTHEGVRCSGSAAIMGNVALLLLGIFLLSFLSKKY</sequence>
<keyword evidence="1" id="KW-1133">Transmembrane helix</keyword>
<protein>
    <submittedName>
        <fullName evidence="3">Uncharacterized protein</fullName>
    </submittedName>
</protein>
<dbReference type="AlphaFoldDB" id="A0AAV1ZBE9"/>
<feature type="signal peptide" evidence="2">
    <location>
        <begin position="1"/>
        <end position="19"/>
    </location>
</feature>
<feature type="chain" id="PRO_5043516811" evidence="2">
    <location>
        <begin position="20"/>
        <end position="804"/>
    </location>
</feature>
<feature type="transmembrane region" description="Helical" evidence="1">
    <location>
        <begin position="781"/>
        <end position="800"/>
    </location>
</feature>
<evidence type="ECO:0000313" key="4">
    <source>
        <dbReference type="Proteomes" id="UP001497382"/>
    </source>
</evidence>
<dbReference type="EMBL" id="CAXIEN010000029">
    <property type="protein sequence ID" value="CAL1267543.1"/>
    <property type="molecule type" value="Genomic_DNA"/>
</dbReference>
<accession>A0AAV1ZBE9</accession>
<evidence type="ECO:0000256" key="2">
    <source>
        <dbReference type="SAM" id="SignalP"/>
    </source>
</evidence>